<evidence type="ECO:0000313" key="2">
    <source>
        <dbReference type="EMBL" id="QCC78425.1"/>
    </source>
</evidence>
<proteinExistence type="predicted"/>
<dbReference type="OrthoDB" id="9799211at2"/>
<dbReference type="AlphaFoldDB" id="A0A4P7UGC1"/>
<name>A0A4P7UGC1_9ACTN</name>
<dbReference type="Pfam" id="PF12686">
    <property type="entry name" value="DUF3800"/>
    <property type="match status" value="1"/>
</dbReference>
<evidence type="ECO:0000313" key="3">
    <source>
        <dbReference type="Proteomes" id="UP000297025"/>
    </source>
</evidence>
<dbReference type="EMBL" id="BMCK01000001">
    <property type="protein sequence ID" value="GGD12552.1"/>
    <property type="molecule type" value="Genomic_DNA"/>
</dbReference>
<dbReference type="EMBL" id="CP038462">
    <property type="protein sequence ID" value="QCC78425.1"/>
    <property type="molecule type" value="Genomic_DNA"/>
</dbReference>
<reference evidence="1" key="2">
    <citation type="journal article" date="2014" name="Int. J. Syst. Evol. Microbiol.">
        <title>Complete genome of a new Firmicutes species belonging to the dominant human colonic microbiota ('Ruminococcus bicirculans') reveals two chromosomes and a selective capacity to utilize plant glucans.</title>
        <authorList>
            <consortium name="NISC Comparative Sequencing Program"/>
            <person name="Wegmann U."/>
            <person name="Louis P."/>
            <person name="Goesmann A."/>
            <person name="Henrissat B."/>
            <person name="Duncan S.H."/>
            <person name="Flint H.J."/>
        </authorList>
    </citation>
    <scope>NUCLEOTIDE SEQUENCE</scope>
    <source>
        <strain evidence="1">CCM 7403</strain>
    </source>
</reference>
<dbReference type="Proteomes" id="UP000297025">
    <property type="component" value="Chromosome"/>
</dbReference>
<reference evidence="2 3" key="1">
    <citation type="journal article" date="2008" name="Int. J. Syst. Evol. Microbiol.">
        <title>Nocardioides daphniae sp. nov., isolated from Daphnia cucullata (Crustacea: Cladocera).</title>
        <authorList>
            <person name="Toth E.M."/>
            <person name="Keki Z."/>
            <person name="Homonnay Z.G."/>
            <person name="Borsodi A.K."/>
            <person name="Marialigeti K."/>
            <person name="Schumann P."/>
        </authorList>
    </citation>
    <scope>NUCLEOTIDE SEQUENCE [LARGE SCALE GENOMIC DNA]</scope>
    <source>
        <strain evidence="2 3">JCM 16608</strain>
    </source>
</reference>
<evidence type="ECO:0000313" key="4">
    <source>
        <dbReference type="Proteomes" id="UP000630594"/>
    </source>
</evidence>
<evidence type="ECO:0000313" key="1">
    <source>
        <dbReference type="EMBL" id="GGD12552.1"/>
    </source>
</evidence>
<sequence length="231" mass="27214">MGNTTNIYCDESCHLPDDGQRVMVLGAVTCPVDKSREVSQRLREIRERHHLPAPFEVKWTKVSPAKFDYYRDLVDYFFDDDDLKFRAVVAPKEGLNHAQFDQTHDDWYYKMMYQLLTRLLVPGSTYRIYLDKKDTRSGEKVDRLHRVLSNSVYDFDRRIVERVQIVQSHDVAQLQLADLLLGAISYVNRHLDGSRAKLGLVDRIRERSGYDLTRSTLLREEKFNIFHWRSA</sequence>
<reference evidence="2" key="4">
    <citation type="submission" date="2019-03" db="EMBL/GenBank/DDBJ databases">
        <authorList>
            <person name="Huang Y."/>
        </authorList>
    </citation>
    <scope>NUCLEOTIDE SEQUENCE</scope>
    <source>
        <strain evidence="2">JCM 16608</strain>
    </source>
</reference>
<reference evidence="1" key="5">
    <citation type="submission" date="2024-05" db="EMBL/GenBank/DDBJ databases">
        <authorList>
            <person name="Sun Q."/>
            <person name="Sedlacek I."/>
        </authorList>
    </citation>
    <scope>NUCLEOTIDE SEQUENCE</scope>
    <source>
        <strain evidence="1">CCM 7403</strain>
    </source>
</reference>
<reference evidence="4" key="3">
    <citation type="journal article" date="2019" name="Int. J. Syst. Evol. Microbiol.">
        <title>The Global Catalogue of Microorganisms (GCM) 10K type strain sequencing project: providing services to taxonomists for standard genome sequencing and annotation.</title>
        <authorList>
            <consortium name="The Broad Institute Genomics Platform"/>
            <consortium name="The Broad Institute Genome Sequencing Center for Infectious Disease"/>
            <person name="Wu L."/>
            <person name="Ma J."/>
        </authorList>
    </citation>
    <scope>NUCLEOTIDE SEQUENCE [LARGE SCALE GENOMIC DNA]</scope>
    <source>
        <strain evidence="4">CCM 7403</strain>
    </source>
</reference>
<organism evidence="2 3">
    <name type="scientific">Nocardioides daphniae</name>
    <dbReference type="NCBI Taxonomy" id="402297"/>
    <lineage>
        <taxon>Bacteria</taxon>
        <taxon>Bacillati</taxon>
        <taxon>Actinomycetota</taxon>
        <taxon>Actinomycetes</taxon>
        <taxon>Propionibacteriales</taxon>
        <taxon>Nocardioidaceae</taxon>
        <taxon>Nocardioides</taxon>
    </lineage>
</organism>
<dbReference type="RefSeq" id="WP_135833462.1">
    <property type="nucleotide sequence ID" value="NZ_BMCK01000001.1"/>
</dbReference>
<keyword evidence="4" id="KW-1185">Reference proteome</keyword>
<protein>
    <submittedName>
        <fullName evidence="2">DUF3800 domain-containing protein</fullName>
    </submittedName>
</protein>
<dbReference type="InterPro" id="IPR024524">
    <property type="entry name" value="DUF3800"/>
</dbReference>
<dbReference type="KEGG" id="ndp:E2C04_16705"/>
<dbReference type="Proteomes" id="UP000630594">
    <property type="component" value="Unassembled WGS sequence"/>
</dbReference>
<accession>A0A4P7UGC1</accession>
<gene>
    <name evidence="1" type="primary">rflA</name>
    <name evidence="2" type="ORF">E2C04_16705</name>
    <name evidence="1" type="ORF">GCM10007231_09420</name>
</gene>